<feature type="coiled-coil region" evidence="2">
    <location>
        <begin position="247"/>
        <end position="274"/>
    </location>
</feature>
<keyword evidence="5" id="KW-1185">Reference proteome</keyword>
<feature type="signal peptide" evidence="3">
    <location>
        <begin position="1"/>
        <end position="22"/>
    </location>
</feature>
<dbReference type="GO" id="GO:0055085">
    <property type="term" value="P:transmembrane transport"/>
    <property type="evidence" value="ECO:0007669"/>
    <property type="project" value="InterPro"/>
</dbReference>
<reference evidence="5" key="1">
    <citation type="submission" date="2016-11" db="EMBL/GenBank/DDBJ databases">
        <authorList>
            <person name="Varghese N."/>
            <person name="Submissions S."/>
        </authorList>
    </citation>
    <scope>NUCLEOTIDE SEQUENCE [LARGE SCALE GENOMIC DNA]</scope>
    <source>
        <strain evidence="5">DSM 9756</strain>
    </source>
</reference>
<feature type="chain" id="PRO_5012793235" evidence="3">
    <location>
        <begin position="23"/>
        <end position="328"/>
    </location>
</feature>
<dbReference type="CDD" id="cd13602">
    <property type="entry name" value="PBP2_TRAP_BpDctp6_7"/>
    <property type="match status" value="1"/>
</dbReference>
<dbReference type="AlphaFoldDB" id="A0A1M4Z294"/>
<dbReference type="STRING" id="1121391.SAMN02745206_01382"/>
<protein>
    <submittedName>
        <fullName evidence="4">TRAP-type C4-dicarboxylate transport system, substrate-binding protein</fullName>
    </submittedName>
</protein>
<accession>A0A1M4Z294</accession>
<dbReference type="InterPro" id="IPR038404">
    <property type="entry name" value="TRAP_DctP_sf"/>
</dbReference>
<name>A0A1M4Z294_9BACT</name>
<dbReference type="Proteomes" id="UP000184076">
    <property type="component" value="Unassembled WGS sequence"/>
</dbReference>
<dbReference type="EMBL" id="FQVB01000011">
    <property type="protein sequence ID" value="SHF12161.1"/>
    <property type="molecule type" value="Genomic_DNA"/>
</dbReference>
<dbReference type="RefSeq" id="WP_073038251.1">
    <property type="nucleotide sequence ID" value="NZ_FQVB01000011.1"/>
</dbReference>
<keyword evidence="2" id="KW-0175">Coiled coil</keyword>
<evidence type="ECO:0000256" key="3">
    <source>
        <dbReference type="SAM" id="SignalP"/>
    </source>
</evidence>
<sequence length="328" mass="35575">MIRRILSALLVALIASAPVAVAADVIKMNLNAIYPAGNFHSQGAAEFAKRVKEYTGGTVDITVHPGGSLGFKGPELLKVVKDGTVPMSDILMGVVQGSEKAFGISSLPRLVTSYEEALTLYNACKPLYDKAAAKWNQKILYVAPWPPSGLFTKKEILTTADIKGIKTRTYDKNGADFLTNLGGKAVSLPWGEVYAALRTGMIDSVLTSAVSGRDAKLWEVLKYFKRIEYAYPLNMVVINLDYWNGLSAEQKAAMEKAAAELQELQWEKSRSDNEEALKVIAENGIAISETDEALAKDLDAAAEAIIRAFLKDAGPEVAAVVENFRKSQ</sequence>
<dbReference type="Pfam" id="PF03480">
    <property type="entry name" value="DctP"/>
    <property type="match status" value="1"/>
</dbReference>
<evidence type="ECO:0000313" key="4">
    <source>
        <dbReference type="EMBL" id="SHF12161.1"/>
    </source>
</evidence>
<dbReference type="PANTHER" id="PTHR33376">
    <property type="match status" value="1"/>
</dbReference>
<gene>
    <name evidence="4" type="ORF">SAMN02745206_01382</name>
</gene>
<dbReference type="Gene3D" id="3.40.190.170">
    <property type="entry name" value="Bacterial extracellular solute-binding protein, family 7"/>
    <property type="match status" value="1"/>
</dbReference>
<evidence type="ECO:0000256" key="1">
    <source>
        <dbReference type="ARBA" id="ARBA00022729"/>
    </source>
</evidence>
<evidence type="ECO:0000313" key="5">
    <source>
        <dbReference type="Proteomes" id="UP000184076"/>
    </source>
</evidence>
<organism evidence="4 5">
    <name type="scientific">Desulfacinum infernum DSM 9756</name>
    <dbReference type="NCBI Taxonomy" id="1121391"/>
    <lineage>
        <taxon>Bacteria</taxon>
        <taxon>Pseudomonadati</taxon>
        <taxon>Thermodesulfobacteriota</taxon>
        <taxon>Syntrophobacteria</taxon>
        <taxon>Syntrophobacterales</taxon>
        <taxon>Syntrophobacteraceae</taxon>
        <taxon>Desulfacinum</taxon>
    </lineage>
</organism>
<keyword evidence="1 3" id="KW-0732">Signal</keyword>
<dbReference type="OrthoDB" id="9783941at2"/>
<dbReference type="NCBIfam" id="NF037995">
    <property type="entry name" value="TRAP_S1"/>
    <property type="match status" value="1"/>
</dbReference>
<dbReference type="PANTHER" id="PTHR33376:SF4">
    <property type="entry name" value="SIALIC ACID-BINDING PERIPLASMIC PROTEIN SIAP"/>
    <property type="match status" value="1"/>
</dbReference>
<proteinExistence type="predicted"/>
<evidence type="ECO:0000256" key="2">
    <source>
        <dbReference type="SAM" id="Coils"/>
    </source>
</evidence>
<dbReference type="InterPro" id="IPR018389">
    <property type="entry name" value="DctP_fam"/>
</dbReference>